<feature type="region of interest" description="Disordered" evidence="1">
    <location>
        <begin position="74"/>
        <end position="94"/>
    </location>
</feature>
<evidence type="ECO:0000313" key="2">
    <source>
        <dbReference type="EMBL" id="CAG7617490.1"/>
    </source>
</evidence>
<dbReference type="Proteomes" id="UP000693672">
    <property type="component" value="Unassembled WGS sequence"/>
</dbReference>
<gene>
    <name evidence="2" type="ORF">PAESOLCIP111_02031</name>
</gene>
<organism evidence="2 3">
    <name type="scientific">Paenibacillus solanacearum</name>
    <dbReference type="NCBI Taxonomy" id="2048548"/>
    <lineage>
        <taxon>Bacteria</taxon>
        <taxon>Bacillati</taxon>
        <taxon>Bacillota</taxon>
        <taxon>Bacilli</taxon>
        <taxon>Bacillales</taxon>
        <taxon>Paenibacillaceae</taxon>
        <taxon>Paenibacillus</taxon>
    </lineage>
</organism>
<protein>
    <recommendedName>
        <fullName evidence="4">DUF2573 family protein</fullName>
    </recommendedName>
</protein>
<dbReference type="EMBL" id="CAJVAS010000006">
    <property type="protein sequence ID" value="CAG7617490.1"/>
    <property type="molecule type" value="Genomic_DNA"/>
</dbReference>
<accession>A0A916K1E2</accession>
<evidence type="ECO:0008006" key="4">
    <source>
        <dbReference type="Google" id="ProtNLM"/>
    </source>
</evidence>
<sequence>MNSRFSVEFDALVEKFSELLTGESTPDMVDKMKVWAIYSHIHKTMPALASHWSQSHPESRAEIRKLFEEVRDLNQKLKAKQQNPGPQSEDNGEA</sequence>
<name>A0A916K1E2_9BACL</name>
<keyword evidence="3" id="KW-1185">Reference proteome</keyword>
<dbReference type="AlphaFoldDB" id="A0A916K1E2"/>
<evidence type="ECO:0000256" key="1">
    <source>
        <dbReference type="SAM" id="MobiDB-lite"/>
    </source>
</evidence>
<comment type="caution">
    <text evidence="2">The sequence shown here is derived from an EMBL/GenBank/DDBJ whole genome shotgun (WGS) entry which is preliminary data.</text>
</comment>
<dbReference type="Pfam" id="PF10835">
    <property type="entry name" value="DUF2573"/>
    <property type="match status" value="1"/>
</dbReference>
<feature type="compositionally biased region" description="Polar residues" evidence="1">
    <location>
        <begin position="80"/>
        <end position="94"/>
    </location>
</feature>
<evidence type="ECO:0000313" key="3">
    <source>
        <dbReference type="Proteomes" id="UP000693672"/>
    </source>
</evidence>
<reference evidence="2" key="1">
    <citation type="submission" date="2021-06" db="EMBL/GenBank/DDBJ databases">
        <authorList>
            <person name="Criscuolo A."/>
        </authorList>
    </citation>
    <scope>NUCLEOTIDE SEQUENCE</scope>
    <source>
        <strain evidence="2">CIP111600</strain>
    </source>
</reference>
<dbReference type="InterPro" id="IPR020393">
    <property type="entry name" value="Uncharacterised_YusU"/>
</dbReference>
<proteinExistence type="predicted"/>
<dbReference type="RefSeq" id="WP_218091809.1">
    <property type="nucleotide sequence ID" value="NZ_CAJVAS010000006.1"/>
</dbReference>